<gene>
    <name evidence="6" type="ORF">WMQ36_29145</name>
</gene>
<dbReference type="Proteomes" id="UP001454086">
    <property type="component" value="Unassembled WGS sequence"/>
</dbReference>
<feature type="chain" id="PRO_5046435656" evidence="4">
    <location>
        <begin position="22"/>
        <end position="415"/>
    </location>
</feature>
<dbReference type="InterPro" id="IPR028082">
    <property type="entry name" value="Peripla_BP_I"/>
</dbReference>
<feature type="compositionally biased region" description="Low complexity" evidence="3">
    <location>
        <begin position="28"/>
        <end position="38"/>
    </location>
</feature>
<evidence type="ECO:0000259" key="5">
    <source>
        <dbReference type="Pfam" id="PF13458"/>
    </source>
</evidence>
<reference evidence="6 7" key="1">
    <citation type="submission" date="2024-03" db="EMBL/GenBank/DDBJ databases">
        <title>Human intestinal bacterial collection.</title>
        <authorList>
            <person name="Pauvert C."/>
            <person name="Hitch T.C.A."/>
            <person name="Clavel T."/>
        </authorList>
    </citation>
    <scope>NUCLEOTIDE SEQUENCE [LARGE SCALE GENOMIC DNA]</scope>
    <source>
        <strain evidence="6 7">CLA-SR-H021</strain>
    </source>
</reference>
<comment type="caution">
    <text evidence="6">The sequence shown here is derived from an EMBL/GenBank/DDBJ whole genome shotgun (WGS) entry which is preliminary data.</text>
</comment>
<feature type="domain" description="Leucine-binding protein" evidence="5">
    <location>
        <begin position="65"/>
        <end position="384"/>
    </location>
</feature>
<dbReference type="Gene3D" id="3.40.50.2300">
    <property type="match status" value="2"/>
</dbReference>
<keyword evidence="2 4" id="KW-0732">Signal</keyword>
<evidence type="ECO:0000256" key="3">
    <source>
        <dbReference type="SAM" id="MobiDB-lite"/>
    </source>
</evidence>
<organism evidence="6 7">
    <name type="scientific">Enterocloster hominis</name>
    <name type="common">ex Hitch et al. 2024</name>
    <dbReference type="NCBI Taxonomy" id="1917870"/>
    <lineage>
        <taxon>Bacteria</taxon>
        <taxon>Bacillati</taxon>
        <taxon>Bacillota</taxon>
        <taxon>Clostridia</taxon>
        <taxon>Lachnospirales</taxon>
        <taxon>Lachnospiraceae</taxon>
        <taxon>Enterocloster</taxon>
    </lineage>
</organism>
<evidence type="ECO:0000256" key="2">
    <source>
        <dbReference type="ARBA" id="ARBA00022729"/>
    </source>
</evidence>
<dbReference type="InterPro" id="IPR028081">
    <property type="entry name" value="Leu-bd"/>
</dbReference>
<dbReference type="PANTHER" id="PTHR30483">
    <property type="entry name" value="LEUCINE-SPECIFIC-BINDING PROTEIN"/>
    <property type="match status" value="1"/>
</dbReference>
<dbReference type="EMBL" id="JBBMFM010000257">
    <property type="protein sequence ID" value="MEQ2429035.1"/>
    <property type="molecule type" value="Genomic_DNA"/>
</dbReference>
<keyword evidence="7" id="KW-1185">Reference proteome</keyword>
<dbReference type="CDD" id="cd19986">
    <property type="entry name" value="PBP1_ABC_HAAT-like"/>
    <property type="match status" value="1"/>
</dbReference>
<protein>
    <submittedName>
        <fullName evidence="6">ABC transporter substrate-binding protein</fullName>
    </submittedName>
</protein>
<accession>A0ABV1DFB6</accession>
<proteinExistence type="inferred from homology"/>
<sequence>MEKKRYLSITLAMCLALSALAGCGGGQTPQPSQTQAAGNTKEESQQAGTAGESSNDTAEGASGETILIGVSGSITGAAPINGLRTKQGAQMAADEINEAGGVLGRQIELFVADDGGAQDTAINAANLIISQDVVAQVGPNLSGMALAVEGLLSQAKVPMLTGATSPKLVTTIDNPYLFRIRAADTVQAKLAATYATQNLGCRKLGLFTNSNDYGSGALNVIQEYLDGIGTAYVAEAHNTGDTDMTSQILKLKDAGVDGVIIWTDDAETALAARQFHDLGLDVPIIGSPSISTPQVSGLCQPQWLDNWYCVTDFTASNTSDHVTKFVKDFEAKYNETPELYAATYYGSIYILKDAIERAGTTESDALLKALNETDNLQGVVGKYKPNTMREMVHEGIICKLEDGTAVYLDSITVED</sequence>
<feature type="compositionally biased region" description="Polar residues" evidence="3">
    <location>
        <begin position="45"/>
        <end position="57"/>
    </location>
</feature>
<evidence type="ECO:0000256" key="4">
    <source>
        <dbReference type="SAM" id="SignalP"/>
    </source>
</evidence>
<dbReference type="SUPFAM" id="SSF53822">
    <property type="entry name" value="Periplasmic binding protein-like I"/>
    <property type="match status" value="1"/>
</dbReference>
<feature type="signal peptide" evidence="4">
    <location>
        <begin position="1"/>
        <end position="21"/>
    </location>
</feature>
<dbReference type="PROSITE" id="PS51257">
    <property type="entry name" value="PROKAR_LIPOPROTEIN"/>
    <property type="match status" value="1"/>
</dbReference>
<evidence type="ECO:0000256" key="1">
    <source>
        <dbReference type="ARBA" id="ARBA00010062"/>
    </source>
</evidence>
<evidence type="ECO:0000313" key="7">
    <source>
        <dbReference type="Proteomes" id="UP001454086"/>
    </source>
</evidence>
<feature type="region of interest" description="Disordered" evidence="3">
    <location>
        <begin position="25"/>
        <end position="60"/>
    </location>
</feature>
<dbReference type="Pfam" id="PF13458">
    <property type="entry name" value="Peripla_BP_6"/>
    <property type="match status" value="1"/>
</dbReference>
<evidence type="ECO:0000313" key="6">
    <source>
        <dbReference type="EMBL" id="MEQ2429035.1"/>
    </source>
</evidence>
<comment type="similarity">
    <text evidence="1">Belongs to the leucine-binding protein family.</text>
</comment>
<name>A0ABV1DFB6_9FIRM</name>
<dbReference type="PANTHER" id="PTHR30483:SF6">
    <property type="entry name" value="PERIPLASMIC BINDING PROTEIN OF ABC TRANSPORTER FOR NATURAL AMINO ACIDS"/>
    <property type="match status" value="1"/>
</dbReference>
<dbReference type="RefSeq" id="WP_008721742.1">
    <property type="nucleotide sequence ID" value="NZ_JBBMFM010000257.1"/>
</dbReference>
<dbReference type="InterPro" id="IPR051010">
    <property type="entry name" value="BCAA_transport"/>
</dbReference>